<feature type="domain" description="PPM-type phosphatase" evidence="6">
    <location>
        <begin position="61"/>
        <end position="428"/>
    </location>
</feature>
<evidence type="ECO:0000313" key="7">
    <source>
        <dbReference type="EMBL" id="CAG8457147.1"/>
    </source>
</evidence>
<accession>A0A9N8VJH5</accession>
<evidence type="ECO:0000256" key="4">
    <source>
        <dbReference type="RuleBase" id="RU003465"/>
    </source>
</evidence>
<keyword evidence="8" id="KW-1185">Reference proteome</keyword>
<dbReference type="GO" id="GO:0004722">
    <property type="term" value="F:protein serine/threonine phosphatase activity"/>
    <property type="evidence" value="ECO:0007669"/>
    <property type="project" value="InterPro"/>
</dbReference>
<dbReference type="CDD" id="cd00143">
    <property type="entry name" value="PP2Cc"/>
    <property type="match status" value="1"/>
</dbReference>
<dbReference type="PANTHER" id="PTHR13832">
    <property type="entry name" value="PROTEIN PHOSPHATASE 2C"/>
    <property type="match status" value="1"/>
</dbReference>
<name>A0A9N8VJH5_FUNMO</name>
<dbReference type="InterPro" id="IPR015655">
    <property type="entry name" value="PP2C"/>
</dbReference>
<sequence>MANYKGVISTIITFNTRVSNSISSLTRNFSNSSILKSREYYLARSKEAVNYRLHLAKSRHLVGIRTTRGTREFNEDRYQAMVLELSEDKTVRDDGIVNQQILDEKNLENEEVEGKVGQICYFALFDGHGGAQCADYLTAKLHKQIETVEASDADGIVTELRNIGGYFRRFKPSILENLLSPKVADVTLKKRPNNQKSGREVLRKFPSSIPSPNSTQTIPLQTTPTVTTQPLSSPSTSLTLEQRLTLAYLKSDIEFLNIVEYNSIGSTASAALIKSLDKRPFWTSNDIEITIAHVGDTRILLCDAENGNSIQLTFDHHPASITEIERLSKSGGFIITDSFGAEMYLGRLANTRSLGDAKMKRFGITAEPEISNHHMVGKKFAFMVLVSDGITSVLSNQEIVDYVRASKLVDFADELGSNDNMTAMVVRLPGWGTSMPDHTKELRKYRLDQNITSRRR</sequence>
<evidence type="ECO:0000313" key="8">
    <source>
        <dbReference type="Proteomes" id="UP000789375"/>
    </source>
</evidence>
<protein>
    <submittedName>
        <fullName evidence="7">3694_t:CDS:1</fullName>
    </submittedName>
</protein>
<organism evidence="7 8">
    <name type="scientific">Funneliformis mosseae</name>
    <name type="common">Endomycorrhizal fungus</name>
    <name type="synonym">Glomus mosseae</name>
    <dbReference type="NCBI Taxonomy" id="27381"/>
    <lineage>
        <taxon>Eukaryota</taxon>
        <taxon>Fungi</taxon>
        <taxon>Fungi incertae sedis</taxon>
        <taxon>Mucoromycota</taxon>
        <taxon>Glomeromycotina</taxon>
        <taxon>Glomeromycetes</taxon>
        <taxon>Glomerales</taxon>
        <taxon>Glomeraceae</taxon>
        <taxon>Funneliformis</taxon>
    </lineage>
</organism>
<keyword evidence="3 4" id="KW-0904">Protein phosphatase</keyword>
<keyword evidence="2 4" id="KW-0378">Hydrolase</keyword>
<dbReference type="EMBL" id="CAJVPP010000218">
    <property type="protein sequence ID" value="CAG8457147.1"/>
    <property type="molecule type" value="Genomic_DNA"/>
</dbReference>
<dbReference type="InterPro" id="IPR036457">
    <property type="entry name" value="PPM-type-like_dom_sf"/>
</dbReference>
<comment type="caution">
    <text evidence="7">The sequence shown here is derived from an EMBL/GenBank/DDBJ whole genome shotgun (WGS) entry which is preliminary data.</text>
</comment>
<dbReference type="Gene3D" id="3.60.40.10">
    <property type="entry name" value="PPM-type phosphatase domain"/>
    <property type="match status" value="1"/>
</dbReference>
<dbReference type="PANTHER" id="PTHR13832:SF589">
    <property type="entry name" value="[PYRUVATE DEHYDROGENASE [ACETYL-TRANSFERRING]]-PHOSPHATASE 2, MITOCHONDRIAL"/>
    <property type="match status" value="1"/>
</dbReference>
<dbReference type="InterPro" id="IPR000222">
    <property type="entry name" value="PP2C_BS"/>
</dbReference>
<evidence type="ECO:0000256" key="3">
    <source>
        <dbReference type="ARBA" id="ARBA00022912"/>
    </source>
</evidence>
<evidence type="ECO:0000259" key="6">
    <source>
        <dbReference type="PROSITE" id="PS51746"/>
    </source>
</evidence>
<dbReference type="AlphaFoldDB" id="A0A9N8VJH5"/>
<dbReference type="Proteomes" id="UP000789375">
    <property type="component" value="Unassembled WGS sequence"/>
</dbReference>
<comment type="similarity">
    <text evidence="4">Belongs to the PP2C family.</text>
</comment>
<feature type="region of interest" description="Disordered" evidence="5">
    <location>
        <begin position="204"/>
        <end position="234"/>
    </location>
</feature>
<evidence type="ECO:0000256" key="5">
    <source>
        <dbReference type="SAM" id="MobiDB-lite"/>
    </source>
</evidence>
<evidence type="ECO:0000256" key="1">
    <source>
        <dbReference type="ARBA" id="ARBA00022723"/>
    </source>
</evidence>
<evidence type="ECO:0000256" key="2">
    <source>
        <dbReference type="ARBA" id="ARBA00022801"/>
    </source>
</evidence>
<reference evidence="7" key="1">
    <citation type="submission" date="2021-06" db="EMBL/GenBank/DDBJ databases">
        <authorList>
            <person name="Kallberg Y."/>
            <person name="Tangrot J."/>
            <person name="Rosling A."/>
        </authorList>
    </citation>
    <scope>NUCLEOTIDE SEQUENCE</scope>
    <source>
        <strain evidence="7">87-6 pot B 2015</strain>
    </source>
</reference>
<keyword evidence="1" id="KW-0479">Metal-binding</keyword>
<dbReference type="SUPFAM" id="SSF81606">
    <property type="entry name" value="PP2C-like"/>
    <property type="match status" value="1"/>
</dbReference>
<feature type="compositionally biased region" description="Low complexity" evidence="5">
    <location>
        <begin position="215"/>
        <end position="234"/>
    </location>
</feature>
<dbReference type="PROSITE" id="PS51746">
    <property type="entry name" value="PPM_2"/>
    <property type="match status" value="1"/>
</dbReference>
<gene>
    <name evidence="7" type="ORF">FMOSSE_LOCUS1849</name>
</gene>
<proteinExistence type="inferred from homology"/>
<dbReference type="SMART" id="SM00332">
    <property type="entry name" value="PP2Cc"/>
    <property type="match status" value="1"/>
</dbReference>
<dbReference type="PROSITE" id="PS01032">
    <property type="entry name" value="PPM_1"/>
    <property type="match status" value="1"/>
</dbReference>
<dbReference type="GO" id="GO:0046872">
    <property type="term" value="F:metal ion binding"/>
    <property type="evidence" value="ECO:0007669"/>
    <property type="project" value="UniProtKB-KW"/>
</dbReference>
<dbReference type="InterPro" id="IPR001932">
    <property type="entry name" value="PPM-type_phosphatase-like_dom"/>
</dbReference>
<dbReference type="Pfam" id="PF00481">
    <property type="entry name" value="PP2C"/>
    <property type="match status" value="1"/>
</dbReference>